<evidence type="ECO:0000256" key="1">
    <source>
        <dbReference type="ARBA" id="ARBA00001231"/>
    </source>
</evidence>
<dbReference type="PANTHER" id="PTHR21040">
    <property type="entry name" value="BCDNA.GH04120"/>
    <property type="match status" value="1"/>
</dbReference>
<dbReference type="OMA" id="REVWIAS"/>
<dbReference type="InterPro" id="IPR038901">
    <property type="entry name" value="HEXDC-like"/>
</dbReference>
<feature type="non-terminal residue" evidence="6">
    <location>
        <position position="1"/>
    </location>
</feature>
<dbReference type="GeneID" id="6754227"/>
<evidence type="ECO:0000256" key="2">
    <source>
        <dbReference type="ARBA" id="ARBA00006285"/>
    </source>
</evidence>
<evidence type="ECO:0000256" key="4">
    <source>
        <dbReference type="ARBA" id="ARBA00022801"/>
    </source>
</evidence>
<dbReference type="AlphaFoldDB" id="B3RWE7"/>
<dbReference type="Proteomes" id="UP000009022">
    <property type="component" value="Unassembled WGS sequence"/>
</dbReference>
<dbReference type="EMBL" id="DS985245">
    <property type="protein sequence ID" value="EDV24678.1"/>
    <property type="molecule type" value="Genomic_DNA"/>
</dbReference>
<evidence type="ECO:0000256" key="3">
    <source>
        <dbReference type="ARBA" id="ARBA00012663"/>
    </source>
</evidence>
<dbReference type="InterPro" id="IPR015883">
    <property type="entry name" value="Glyco_hydro_20_cat"/>
</dbReference>
<reference evidence="6 7" key="1">
    <citation type="journal article" date="2008" name="Nature">
        <title>The Trichoplax genome and the nature of placozoans.</title>
        <authorList>
            <person name="Srivastava M."/>
            <person name="Begovic E."/>
            <person name="Chapman J."/>
            <person name="Putnam N.H."/>
            <person name="Hellsten U."/>
            <person name="Kawashima T."/>
            <person name="Kuo A."/>
            <person name="Mitros T."/>
            <person name="Salamov A."/>
            <person name="Carpenter M.L."/>
            <person name="Signorovitch A.Y."/>
            <person name="Moreno M.A."/>
            <person name="Kamm K."/>
            <person name="Grimwood J."/>
            <person name="Schmutz J."/>
            <person name="Shapiro H."/>
            <person name="Grigoriev I.V."/>
            <person name="Buss L.W."/>
            <person name="Schierwater B."/>
            <person name="Dellaporta S.L."/>
            <person name="Rokhsar D.S."/>
        </authorList>
    </citation>
    <scope>NUCLEOTIDE SEQUENCE [LARGE SCALE GENOMIC DNA]</scope>
    <source>
        <strain evidence="6 7">Grell-BS-1999</strain>
    </source>
</reference>
<organism evidence="6 7">
    <name type="scientific">Trichoplax adhaerens</name>
    <name type="common">Trichoplax reptans</name>
    <dbReference type="NCBI Taxonomy" id="10228"/>
    <lineage>
        <taxon>Eukaryota</taxon>
        <taxon>Metazoa</taxon>
        <taxon>Placozoa</taxon>
        <taxon>Uniplacotomia</taxon>
        <taxon>Trichoplacea</taxon>
        <taxon>Trichoplacidae</taxon>
        <taxon>Trichoplax</taxon>
    </lineage>
</organism>
<dbReference type="InterPro" id="IPR017853">
    <property type="entry name" value="GH"/>
</dbReference>
<proteinExistence type="inferred from homology"/>
<accession>B3RWE7</accession>
<dbReference type="KEGG" id="tad:TRIADDRAFT_2986"/>
<dbReference type="HOGENOM" id="CLU_019666_0_0_1"/>
<dbReference type="InParanoid" id="B3RWE7"/>
<comment type="similarity">
    <text evidence="2">Belongs to the glycosyl hydrolase 20 family.</text>
</comment>
<dbReference type="SUPFAM" id="SSF51445">
    <property type="entry name" value="(Trans)glycosidases"/>
    <property type="match status" value="1"/>
</dbReference>
<dbReference type="OrthoDB" id="10023921at2759"/>
<dbReference type="FunCoup" id="B3RWE7">
    <property type="interactions" value="721"/>
</dbReference>
<dbReference type="Gene3D" id="3.20.20.80">
    <property type="entry name" value="Glycosidases"/>
    <property type="match status" value="1"/>
</dbReference>
<dbReference type="GO" id="GO:0005975">
    <property type="term" value="P:carbohydrate metabolic process"/>
    <property type="evidence" value="ECO:0007669"/>
    <property type="project" value="InterPro"/>
</dbReference>
<keyword evidence="7" id="KW-1185">Reference proteome</keyword>
<dbReference type="STRING" id="10228.B3RWE7"/>
<dbReference type="CDD" id="cd06565">
    <property type="entry name" value="GH20_GcnA-like"/>
    <property type="match status" value="1"/>
</dbReference>
<dbReference type="PhylomeDB" id="B3RWE7"/>
<dbReference type="PANTHER" id="PTHR21040:SF8">
    <property type="entry name" value="BCDNA.GH04120"/>
    <property type="match status" value="1"/>
</dbReference>
<dbReference type="GO" id="GO:0015929">
    <property type="term" value="F:hexosaminidase activity"/>
    <property type="evidence" value="ECO:0000318"/>
    <property type="project" value="GO_Central"/>
</dbReference>
<dbReference type="RefSeq" id="XP_002112568.1">
    <property type="nucleotide sequence ID" value="XM_002112532.1"/>
</dbReference>
<protein>
    <recommendedName>
        <fullName evidence="3">beta-N-acetylhexosaminidase</fullName>
        <ecNumber evidence="3">3.2.1.52</ecNumber>
    </recommendedName>
</protein>
<dbReference type="EC" id="3.2.1.52" evidence="3"/>
<comment type="catalytic activity">
    <reaction evidence="1">
        <text>Hydrolysis of terminal non-reducing N-acetyl-D-hexosamine residues in N-acetyl-beta-D-hexosaminides.</text>
        <dbReference type="EC" id="3.2.1.52"/>
    </reaction>
</comment>
<gene>
    <name evidence="6" type="ORF">TRIADDRAFT_2986</name>
</gene>
<evidence type="ECO:0000313" key="6">
    <source>
        <dbReference type="EMBL" id="EDV24678.1"/>
    </source>
</evidence>
<feature type="domain" description="Glycoside hydrolase family 20 catalytic" evidence="5">
    <location>
        <begin position="52"/>
        <end position="213"/>
    </location>
</feature>
<sequence length="330" mass="37655">QKLVHFDLKGAPPKIKYLLQLLPLFKKLGATGLLMEYEDMFPYTGNISVLARNNSYTAQDIAKIHTTATQLKLTIIPLIQTFGHMEFVLKHDQFTHLNEVSHHKMVICSGCNGSYELIEEMIRQIMTLHPGIDYIHIGGDEVYDLYKHKHTRGKFISKEKLFTTHIMQVSSYINSHWSNVRVIIWDDMLRTWSVDHIANLKDYVIPMVWAYWSNLDEYFPTGMWQRYAKVFREVWIASAFKGAGGSDNDFPPIQQHVGNQESWLKIIASLQDTGMTVTGIALTGWSRYDHFANMVELLPAGITSLALCLGVLEAGEMNHKVVMTATHLLG</sequence>
<dbReference type="GO" id="GO:0004563">
    <property type="term" value="F:beta-N-acetylhexosaminidase activity"/>
    <property type="evidence" value="ECO:0007669"/>
    <property type="project" value="UniProtKB-EC"/>
</dbReference>
<evidence type="ECO:0000313" key="7">
    <source>
        <dbReference type="Proteomes" id="UP000009022"/>
    </source>
</evidence>
<keyword evidence="4" id="KW-0378">Hydrolase</keyword>
<dbReference type="CTD" id="6754227"/>
<name>B3RWE7_TRIAD</name>
<dbReference type="Pfam" id="PF00728">
    <property type="entry name" value="Glyco_hydro_20"/>
    <property type="match status" value="1"/>
</dbReference>
<evidence type="ECO:0000259" key="5">
    <source>
        <dbReference type="Pfam" id="PF00728"/>
    </source>
</evidence>
<feature type="non-terminal residue" evidence="6">
    <location>
        <position position="330"/>
    </location>
</feature>
<dbReference type="eggNOG" id="ENOG502QRCP">
    <property type="taxonomic scope" value="Eukaryota"/>
</dbReference>